<evidence type="ECO:0000313" key="3">
    <source>
        <dbReference type="EMBL" id="KAF7192472.1"/>
    </source>
</evidence>
<evidence type="ECO:0000313" key="4">
    <source>
        <dbReference type="Proteomes" id="UP000660729"/>
    </source>
</evidence>
<dbReference type="Gene3D" id="3.20.20.140">
    <property type="entry name" value="Metal-dependent hydrolases"/>
    <property type="match status" value="1"/>
</dbReference>
<dbReference type="PANTHER" id="PTHR10443:SF12">
    <property type="entry name" value="DIPEPTIDASE"/>
    <property type="match status" value="1"/>
</dbReference>
<reference evidence="3" key="1">
    <citation type="submission" date="2020-04" db="EMBL/GenBank/DDBJ databases">
        <title>Draft genome resource of the tomato pathogen Pseudocercospora fuligena.</title>
        <authorList>
            <person name="Zaccaron A."/>
        </authorList>
    </citation>
    <scope>NUCLEOTIDE SEQUENCE</scope>
    <source>
        <strain evidence="3">PF001</strain>
    </source>
</reference>
<name>A0A8H6RKW6_9PEZI</name>
<sequence length="383" mass="42256">MGSVLQTTPLFDGHNDLPQQPRACFHGKIHENPKFDLAEGFQRGMTDIPRLREGHVGAQFWSICVPCLRSAENFSTPEYSDMARDAIEQIDMTTRMVESYPETFELVRESKDVKRVYGGGRIACSVGIEGSSLHMAGNSIGIIRAFYSLGVRYCTLTHVCNNAFADSSTSKIGPVHGGLSKLGKSAVKEMNRIGAGVMPHDKHADQEPGMIIDCSHVSPDCARQVLELTKAPVMFSHSNAKSVFDCARNVPDKVLDMVPRNGGVVMVTFVPEHVAASRRDARLSHVVDHLFYIAERIGWDHVGLGSDFDVVLGIASVIPGLEDVRCYPALLKAILDRGATEKQLAKVAGENMLRVWAGVEDVRDRMRQEGVLPVEDVWENRTW</sequence>
<protein>
    <recommendedName>
        <fullName evidence="2">Dipeptidase</fullName>
        <ecNumber evidence="2">3.4.13.19</ecNumber>
    </recommendedName>
</protein>
<keyword evidence="2" id="KW-0479">Metal-binding</keyword>
<dbReference type="CDD" id="cd01301">
    <property type="entry name" value="rDP_like"/>
    <property type="match status" value="1"/>
</dbReference>
<keyword evidence="4" id="KW-1185">Reference proteome</keyword>
<dbReference type="AlphaFoldDB" id="A0A8H6RKW6"/>
<dbReference type="Proteomes" id="UP000660729">
    <property type="component" value="Unassembled WGS sequence"/>
</dbReference>
<dbReference type="Pfam" id="PF01244">
    <property type="entry name" value="Peptidase_M19"/>
    <property type="match status" value="2"/>
</dbReference>
<dbReference type="GO" id="GO:0006508">
    <property type="term" value="P:proteolysis"/>
    <property type="evidence" value="ECO:0007669"/>
    <property type="project" value="UniProtKB-KW"/>
</dbReference>
<evidence type="ECO:0000256" key="2">
    <source>
        <dbReference type="RuleBase" id="RU341113"/>
    </source>
</evidence>
<dbReference type="OrthoDB" id="445695at2759"/>
<dbReference type="InterPro" id="IPR032466">
    <property type="entry name" value="Metal_Hydrolase"/>
</dbReference>
<dbReference type="PANTHER" id="PTHR10443">
    <property type="entry name" value="MICROSOMAL DIPEPTIDASE"/>
    <property type="match status" value="1"/>
</dbReference>
<organism evidence="3 4">
    <name type="scientific">Pseudocercospora fuligena</name>
    <dbReference type="NCBI Taxonomy" id="685502"/>
    <lineage>
        <taxon>Eukaryota</taxon>
        <taxon>Fungi</taxon>
        <taxon>Dikarya</taxon>
        <taxon>Ascomycota</taxon>
        <taxon>Pezizomycotina</taxon>
        <taxon>Dothideomycetes</taxon>
        <taxon>Dothideomycetidae</taxon>
        <taxon>Mycosphaerellales</taxon>
        <taxon>Mycosphaerellaceae</taxon>
        <taxon>Pseudocercospora</taxon>
    </lineage>
</organism>
<keyword evidence="2" id="KW-0378">Hydrolase</keyword>
<dbReference type="PROSITE" id="PS51365">
    <property type="entry name" value="RENAL_DIPEPTIDASE_2"/>
    <property type="match status" value="1"/>
</dbReference>
<keyword evidence="2" id="KW-0645">Protease</keyword>
<proteinExistence type="inferred from homology"/>
<gene>
    <name evidence="3" type="ORF">HII31_06195</name>
</gene>
<dbReference type="GO" id="GO:0046872">
    <property type="term" value="F:metal ion binding"/>
    <property type="evidence" value="ECO:0007669"/>
    <property type="project" value="UniProtKB-UniRule"/>
</dbReference>
<dbReference type="EMBL" id="JABCIY010000126">
    <property type="protein sequence ID" value="KAF7192472.1"/>
    <property type="molecule type" value="Genomic_DNA"/>
</dbReference>
<accession>A0A8H6RKW6</accession>
<dbReference type="SUPFAM" id="SSF51556">
    <property type="entry name" value="Metallo-dependent hydrolases"/>
    <property type="match status" value="1"/>
</dbReference>
<comment type="cofactor">
    <cofactor evidence="2">
        <name>Zn(2+)</name>
        <dbReference type="ChEBI" id="CHEBI:29105"/>
    </cofactor>
</comment>
<keyword evidence="2" id="KW-0862">Zinc</keyword>
<comment type="caution">
    <text evidence="3">The sequence shown here is derived from an EMBL/GenBank/DDBJ whole genome shotgun (WGS) entry which is preliminary data.</text>
</comment>
<dbReference type="InterPro" id="IPR008257">
    <property type="entry name" value="Pept_M19"/>
</dbReference>
<dbReference type="EC" id="3.4.13.19" evidence="2"/>
<comment type="similarity">
    <text evidence="2">Belongs to the metallo-dependent hydrolases superfamily. Peptidase M19 family.</text>
</comment>
<evidence type="ECO:0000256" key="1">
    <source>
        <dbReference type="ARBA" id="ARBA00022997"/>
    </source>
</evidence>
<keyword evidence="1 2" id="KW-0224">Dipeptidase</keyword>
<keyword evidence="2" id="KW-0482">Metalloprotease</keyword>
<dbReference type="GO" id="GO:0070573">
    <property type="term" value="F:metallodipeptidase activity"/>
    <property type="evidence" value="ECO:0007669"/>
    <property type="project" value="InterPro"/>
</dbReference>
<comment type="catalytic activity">
    <reaction evidence="2">
        <text>an L-aminoacyl-L-amino acid + H2O = 2 an L-alpha-amino acid</text>
        <dbReference type="Rhea" id="RHEA:48940"/>
        <dbReference type="ChEBI" id="CHEBI:15377"/>
        <dbReference type="ChEBI" id="CHEBI:59869"/>
        <dbReference type="ChEBI" id="CHEBI:77460"/>
        <dbReference type="EC" id="3.4.13.19"/>
    </reaction>
</comment>